<gene>
    <name evidence="1" type="ORF">Salat_2549100</name>
</gene>
<name>A0AAE1XSM1_9LAMI</name>
<dbReference type="EMBL" id="JACGWO010000010">
    <property type="protein sequence ID" value="KAK4417235.1"/>
    <property type="molecule type" value="Genomic_DNA"/>
</dbReference>
<protein>
    <submittedName>
        <fullName evidence="1">Uncharacterized protein</fullName>
    </submittedName>
</protein>
<reference evidence="1" key="2">
    <citation type="journal article" date="2024" name="Plant">
        <title>Genomic evolution and insights into agronomic trait innovations of Sesamum species.</title>
        <authorList>
            <person name="Miao H."/>
            <person name="Wang L."/>
            <person name="Qu L."/>
            <person name="Liu H."/>
            <person name="Sun Y."/>
            <person name="Le M."/>
            <person name="Wang Q."/>
            <person name="Wei S."/>
            <person name="Zheng Y."/>
            <person name="Lin W."/>
            <person name="Duan Y."/>
            <person name="Cao H."/>
            <person name="Xiong S."/>
            <person name="Wang X."/>
            <person name="Wei L."/>
            <person name="Li C."/>
            <person name="Ma Q."/>
            <person name="Ju M."/>
            <person name="Zhao R."/>
            <person name="Li G."/>
            <person name="Mu C."/>
            <person name="Tian Q."/>
            <person name="Mei H."/>
            <person name="Zhang T."/>
            <person name="Gao T."/>
            <person name="Zhang H."/>
        </authorList>
    </citation>
    <scope>NUCLEOTIDE SEQUENCE</scope>
    <source>
        <strain evidence="1">3651</strain>
    </source>
</reference>
<proteinExistence type="predicted"/>
<evidence type="ECO:0000313" key="1">
    <source>
        <dbReference type="EMBL" id="KAK4417235.1"/>
    </source>
</evidence>
<keyword evidence="2" id="KW-1185">Reference proteome</keyword>
<evidence type="ECO:0000313" key="2">
    <source>
        <dbReference type="Proteomes" id="UP001293254"/>
    </source>
</evidence>
<organism evidence="1 2">
    <name type="scientific">Sesamum alatum</name>
    <dbReference type="NCBI Taxonomy" id="300844"/>
    <lineage>
        <taxon>Eukaryota</taxon>
        <taxon>Viridiplantae</taxon>
        <taxon>Streptophyta</taxon>
        <taxon>Embryophyta</taxon>
        <taxon>Tracheophyta</taxon>
        <taxon>Spermatophyta</taxon>
        <taxon>Magnoliopsida</taxon>
        <taxon>eudicotyledons</taxon>
        <taxon>Gunneridae</taxon>
        <taxon>Pentapetalae</taxon>
        <taxon>asterids</taxon>
        <taxon>lamiids</taxon>
        <taxon>Lamiales</taxon>
        <taxon>Pedaliaceae</taxon>
        <taxon>Sesamum</taxon>
    </lineage>
</organism>
<dbReference type="Proteomes" id="UP001293254">
    <property type="component" value="Unassembled WGS sequence"/>
</dbReference>
<accession>A0AAE1XSM1</accession>
<comment type="caution">
    <text evidence="1">The sequence shown here is derived from an EMBL/GenBank/DDBJ whole genome shotgun (WGS) entry which is preliminary data.</text>
</comment>
<reference evidence="1" key="1">
    <citation type="submission" date="2020-06" db="EMBL/GenBank/DDBJ databases">
        <authorList>
            <person name="Li T."/>
            <person name="Hu X."/>
            <person name="Zhang T."/>
            <person name="Song X."/>
            <person name="Zhang H."/>
            <person name="Dai N."/>
            <person name="Sheng W."/>
            <person name="Hou X."/>
            <person name="Wei L."/>
        </authorList>
    </citation>
    <scope>NUCLEOTIDE SEQUENCE</scope>
    <source>
        <strain evidence="1">3651</strain>
        <tissue evidence="1">Leaf</tissue>
    </source>
</reference>
<dbReference type="AlphaFoldDB" id="A0AAE1XSM1"/>
<sequence length="317" mass="34211">MLLALEIELAECGLILWPSSNCSLGANFDTSLQHERSFSHAADFQLCVPSAPQLLKFTSTDSTLTHTLIHHNTPVTVMLCDNSSQGVSCSGSPSFPSSPFVTFNLLTPCFLQGVDELEVETWCKELTTKMEPSNAGCLDNQKIEKAIALANPSQHYNGLVPAAATEHNQPDSINLPPCKFCSGSVVRLCLNPPDVSQALSYHCSVWLKLPLALVFPSSRLTGWANSNWAAHCTGPRVGPRLLLNALDHSSNWATRWAVPLSSRPRLHSDALGHALGLPLGHTGPRHSQQQWAAPHSATLGRGPLDCASQIWSAGPLF</sequence>